<accession>A0ABR2X7H2</accession>
<keyword evidence="2" id="KW-0560">Oxidoreductase</keyword>
<dbReference type="PANTHER" id="PTHR13878:SF91">
    <property type="entry name" value="FAD BINDING DOMAIN PROTEIN (AFU_ORTHOLOGUE AFUA_6G12070)-RELATED"/>
    <property type="match status" value="1"/>
</dbReference>
<dbReference type="Proteomes" id="UP001465668">
    <property type="component" value="Unassembled WGS sequence"/>
</dbReference>
<keyword evidence="5" id="KW-1185">Reference proteome</keyword>
<evidence type="ECO:0000259" key="3">
    <source>
        <dbReference type="PROSITE" id="PS51387"/>
    </source>
</evidence>
<dbReference type="Pfam" id="PF08031">
    <property type="entry name" value="BBE"/>
    <property type="match status" value="1"/>
</dbReference>
<proteinExistence type="inferred from homology"/>
<organism evidence="4 5">
    <name type="scientific">Seiridium cardinale</name>
    <dbReference type="NCBI Taxonomy" id="138064"/>
    <lineage>
        <taxon>Eukaryota</taxon>
        <taxon>Fungi</taxon>
        <taxon>Dikarya</taxon>
        <taxon>Ascomycota</taxon>
        <taxon>Pezizomycotina</taxon>
        <taxon>Sordariomycetes</taxon>
        <taxon>Xylariomycetidae</taxon>
        <taxon>Amphisphaeriales</taxon>
        <taxon>Sporocadaceae</taxon>
        <taxon>Seiridium</taxon>
    </lineage>
</organism>
<evidence type="ECO:0000313" key="5">
    <source>
        <dbReference type="Proteomes" id="UP001465668"/>
    </source>
</evidence>
<evidence type="ECO:0000256" key="2">
    <source>
        <dbReference type="ARBA" id="ARBA00023002"/>
    </source>
</evidence>
<dbReference type="InterPro" id="IPR016169">
    <property type="entry name" value="FAD-bd_PCMH_sub2"/>
</dbReference>
<name>A0ABR2X7H2_9PEZI</name>
<dbReference type="InterPro" id="IPR006094">
    <property type="entry name" value="Oxid_FAD_bind_N"/>
</dbReference>
<dbReference type="InterPro" id="IPR036318">
    <property type="entry name" value="FAD-bd_PCMH-like_sf"/>
</dbReference>
<dbReference type="EMBL" id="JARVKM010000118">
    <property type="protein sequence ID" value="KAK9769567.1"/>
    <property type="molecule type" value="Genomic_DNA"/>
</dbReference>
<dbReference type="InterPro" id="IPR050432">
    <property type="entry name" value="FAD-linked_Oxidoreductases_BP"/>
</dbReference>
<protein>
    <submittedName>
        <fullName evidence="4">Fad-dependent isoamyl alcohol oxidase</fullName>
    </submittedName>
</protein>
<dbReference type="InterPro" id="IPR012951">
    <property type="entry name" value="BBE"/>
</dbReference>
<dbReference type="InterPro" id="IPR016166">
    <property type="entry name" value="FAD-bd_PCMH"/>
</dbReference>
<feature type="domain" description="FAD-binding PCMH-type" evidence="3">
    <location>
        <begin position="123"/>
        <end position="302"/>
    </location>
</feature>
<comment type="similarity">
    <text evidence="1">Belongs to the oxygen-dependent FAD-linked oxidoreductase family.</text>
</comment>
<dbReference type="Gene3D" id="3.30.465.10">
    <property type="match status" value="2"/>
</dbReference>
<gene>
    <name evidence="4" type="ORF">SCAR479_13737</name>
</gene>
<evidence type="ECO:0000313" key="4">
    <source>
        <dbReference type="EMBL" id="KAK9769567.1"/>
    </source>
</evidence>
<comment type="caution">
    <text evidence="4">The sequence shown here is derived from an EMBL/GenBank/DDBJ whole genome shotgun (WGS) entry which is preliminary data.</text>
</comment>
<evidence type="ECO:0000256" key="1">
    <source>
        <dbReference type="ARBA" id="ARBA00005466"/>
    </source>
</evidence>
<sequence length="579" mass="62808">MSFRQLTHFGLATTASASVVYSRYNTSTARCKPIPGDATWPDSSAWATLNDTVNGNLIASVPIPSVCHDAPFNVYNSSACQTVQKDYDQVNLVNLGGAPDILSTYFKNYTCDPFTDRSEPCELGNLASYVINVTGVCDIQAGIKFSRENNVHLVIKNTGHDYAGKSTGKGGLTIWTHYLKSTEFIPSYNSSHYSGPAIKLGAGVEGFEAYMAAHDTGNRIVGGSCPTVGISGGYSQGGGHSSISSSYGMGSDNVLEWEVVTMDGEHLVATPEQNSDLYWAMSGGGGGTYAVAVSMTGRLHADGVVGGGILTFNDSSVGNELFWDALGSFHVNLGPFVDAGNTFTYIFTPTSFQSWIITIPGAEKTGVDEAMQPFLDDLQERGIPYEYDTTVFSNYYDHFDHYLGPFPAGIAATYAPFTGSRIMPRAVLEDDQQRDVAMDALRNASMAPGYDFIPCTALNVSHQAHPDNAVLPAWRAALGICDFQASWNATATPADMQARQDFHANELQPMIDAAFPGGGVYLNEVNYKQHDWQRELYGDNYDRLLEIKKKYDPESLLFAHTAVGSEAWVEDTDLRLCRA</sequence>
<dbReference type="SUPFAM" id="SSF56176">
    <property type="entry name" value="FAD-binding/transporter-associated domain-like"/>
    <property type="match status" value="1"/>
</dbReference>
<dbReference type="PANTHER" id="PTHR13878">
    <property type="entry name" value="GULONOLACTONE OXIDASE"/>
    <property type="match status" value="1"/>
</dbReference>
<reference evidence="4 5" key="1">
    <citation type="submission" date="2024-02" db="EMBL/GenBank/DDBJ databases">
        <title>First draft genome assembly of two strains of Seiridium cardinale.</title>
        <authorList>
            <person name="Emiliani G."/>
            <person name="Scali E."/>
        </authorList>
    </citation>
    <scope>NUCLEOTIDE SEQUENCE [LARGE SCALE GENOMIC DNA]</scope>
    <source>
        <strain evidence="4 5">BM-138-000479</strain>
    </source>
</reference>
<dbReference type="Pfam" id="PF01565">
    <property type="entry name" value="FAD_binding_4"/>
    <property type="match status" value="1"/>
</dbReference>
<dbReference type="PROSITE" id="PS51387">
    <property type="entry name" value="FAD_PCMH"/>
    <property type="match status" value="1"/>
</dbReference>